<dbReference type="Pfam" id="PF14111">
    <property type="entry name" value="DUF4283"/>
    <property type="match status" value="1"/>
</dbReference>
<dbReference type="InterPro" id="IPR025558">
    <property type="entry name" value="DUF4283"/>
</dbReference>
<evidence type="ECO:0000313" key="2">
    <source>
        <dbReference type="EMBL" id="PKU82488.1"/>
    </source>
</evidence>
<feature type="domain" description="DUF4283" evidence="1">
    <location>
        <begin position="15"/>
        <end position="88"/>
    </location>
</feature>
<dbReference type="AlphaFoldDB" id="A0A2I0X3J1"/>
<keyword evidence="3" id="KW-1185">Reference proteome</keyword>
<proteinExistence type="predicted"/>
<reference evidence="2 3" key="2">
    <citation type="journal article" date="2017" name="Nature">
        <title>The Apostasia genome and the evolution of orchids.</title>
        <authorList>
            <person name="Zhang G.Q."/>
            <person name="Liu K.W."/>
            <person name="Li Z."/>
            <person name="Lohaus R."/>
            <person name="Hsiao Y.Y."/>
            <person name="Niu S.C."/>
            <person name="Wang J.Y."/>
            <person name="Lin Y.C."/>
            <person name="Xu Q."/>
            <person name="Chen L.J."/>
            <person name="Yoshida K."/>
            <person name="Fujiwara S."/>
            <person name="Wang Z.W."/>
            <person name="Zhang Y.Q."/>
            <person name="Mitsuda N."/>
            <person name="Wang M."/>
            <person name="Liu G.H."/>
            <person name="Pecoraro L."/>
            <person name="Huang H.X."/>
            <person name="Xiao X.J."/>
            <person name="Lin M."/>
            <person name="Wu X.Y."/>
            <person name="Wu W.L."/>
            <person name="Chen Y.Y."/>
            <person name="Chang S.B."/>
            <person name="Sakamoto S."/>
            <person name="Ohme-Takagi M."/>
            <person name="Yagi M."/>
            <person name="Zeng S.J."/>
            <person name="Shen C.Y."/>
            <person name="Yeh C.M."/>
            <person name="Luo Y.B."/>
            <person name="Tsai W.C."/>
            <person name="Van de Peer Y."/>
            <person name="Liu Z.J."/>
        </authorList>
    </citation>
    <scope>NUCLEOTIDE SEQUENCE [LARGE SCALE GENOMIC DNA]</scope>
    <source>
        <tissue evidence="2">The whole plant</tissue>
    </source>
</reference>
<gene>
    <name evidence="2" type="ORF">MA16_Dca005493</name>
</gene>
<dbReference type="PANTHER" id="PTHR31286">
    <property type="entry name" value="GLYCINE-RICH CELL WALL STRUCTURAL PROTEIN 1.8-LIKE"/>
    <property type="match status" value="1"/>
</dbReference>
<dbReference type="EMBL" id="KZ502191">
    <property type="protein sequence ID" value="PKU82488.1"/>
    <property type="molecule type" value="Genomic_DNA"/>
</dbReference>
<sequence length="369" mass="40556">MEIASLAVPFEFAHVEKFPARRPSLDAIRNFFFNLKMKGDVSVTILNKHNVLIKLFNDLDYCRVFAHRSYFVNNCFMKLIKWSPTLDVEIESPVVPIWIYFPNLRPHLFASRILHGLGRIFGNPLKIDNATSTGSRPSVARVLVEIDVSKKFHDKIWVGSKNSGYVQSVVFEDFQDYCVHCSSLGHSKAGCTILHPNLIPSSALGEAGNVVAPSVPLVLTVIDGSSPICSPCNNLISRENVVGCENANIAIGMAVLPSVESPSVSPVASPVLGVVEDFGRPLDSVRNVEPKVYRQLVNSDVQGILDNSQNLVNVPVTVGGTSGLDVKSHGDWLHNSSDYNYDSESYSDPDNEFKMVRDGPLKAVSRGKF</sequence>
<evidence type="ECO:0000313" key="3">
    <source>
        <dbReference type="Proteomes" id="UP000233837"/>
    </source>
</evidence>
<evidence type="ECO:0000259" key="1">
    <source>
        <dbReference type="Pfam" id="PF14111"/>
    </source>
</evidence>
<protein>
    <recommendedName>
        <fullName evidence="1">DUF4283 domain-containing protein</fullName>
    </recommendedName>
</protein>
<reference evidence="2 3" key="1">
    <citation type="journal article" date="2016" name="Sci. Rep.">
        <title>The Dendrobium catenatum Lindl. genome sequence provides insights into polysaccharide synthase, floral development and adaptive evolution.</title>
        <authorList>
            <person name="Zhang G.Q."/>
            <person name="Xu Q."/>
            <person name="Bian C."/>
            <person name="Tsai W.C."/>
            <person name="Yeh C.M."/>
            <person name="Liu K.W."/>
            <person name="Yoshida K."/>
            <person name="Zhang L.S."/>
            <person name="Chang S.B."/>
            <person name="Chen F."/>
            <person name="Shi Y."/>
            <person name="Su Y.Y."/>
            <person name="Zhang Y.Q."/>
            <person name="Chen L.J."/>
            <person name="Yin Y."/>
            <person name="Lin M."/>
            <person name="Huang H."/>
            <person name="Deng H."/>
            <person name="Wang Z.W."/>
            <person name="Zhu S.L."/>
            <person name="Zhao X."/>
            <person name="Deng C."/>
            <person name="Niu S.C."/>
            <person name="Huang J."/>
            <person name="Wang M."/>
            <person name="Liu G.H."/>
            <person name="Yang H.J."/>
            <person name="Xiao X.J."/>
            <person name="Hsiao Y.Y."/>
            <person name="Wu W.L."/>
            <person name="Chen Y.Y."/>
            <person name="Mitsuda N."/>
            <person name="Ohme-Takagi M."/>
            <person name="Luo Y.B."/>
            <person name="Van de Peer Y."/>
            <person name="Liu Z.J."/>
        </authorList>
    </citation>
    <scope>NUCLEOTIDE SEQUENCE [LARGE SCALE GENOMIC DNA]</scope>
    <source>
        <tissue evidence="2">The whole plant</tissue>
    </source>
</reference>
<organism evidence="2 3">
    <name type="scientific">Dendrobium catenatum</name>
    <dbReference type="NCBI Taxonomy" id="906689"/>
    <lineage>
        <taxon>Eukaryota</taxon>
        <taxon>Viridiplantae</taxon>
        <taxon>Streptophyta</taxon>
        <taxon>Embryophyta</taxon>
        <taxon>Tracheophyta</taxon>
        <taxon>Spermatophyta</taxon>
        <taxon>Magnoliopsida</taxon>
        <taxon>Liliopsida</taxon>
        <taxon>Asparagales</taxon>
        <taxon>Orchidaceae</taxon>
        <taxon>Epidendroideae</taxon>
        <taxon>Malaxideae</taxon>
        <taxon>Dendrobiinae</taxon>
        <taxon>Dendrobium</taxon>
    </lineage>
</organism>
<dbReference type="PANTHER" id="PTHR31286:SF179">
    <property type="entry name" value="RNASE H TYPE-1 DOMAIN-CONTAINING PROTEIN"/>
    <property type="match status" value="1"/>
</dbReference>
<accession>A0A2I0X3J1</accession>
<dbReference type="Proteomes" id="UP000233837">
    <property type="component" value="Unassembled WGS sequence"/>
</dbReference>
<name>A0A2I0X3J1_9ASPA</name>
<dbReference type="InterPro" id="IPR040256">
    <property type="entry name" value="At4g02000-like"/>
</dbReference>